<reference evidence="2 3" key="1">
    <citation type="journal article" date="2016" name="Mol. Biol. Evol.">
        <title>Comparative Genomics of Early-Diverging Mushroom-Forming Fungi Provides Insights into the Origins of Lignocellulose Decay Capabilities.</title>
        <authorList>
            <person name="Nagy L.G."/>
            <person name="Riley R."/>
            <person name="Tritt A."/>
            <person name="Adam C."/>
            <person name="Daum C."/>
            <person name="Floudas D."/>
            <person name="Sun H."/>
            <person name="Yadav J.S."/>
            <person name="Pangilinan J."/>
            <person name="Larsson K.H."/>
            <person name="Matsuura K."/>
            <person name="Barry K."/>
            <person name="Labutti K."/>
            <person name="Kuo R."/>
            <person name="Ohm R.A."/>
            <person name="Bhattacharya S.S."/>
            <person name="Shirouzu T."/>
            <person name="Yoshinaga Y."/>
            <person name="Martin F.M."/>
            <person name="Grigoriev I.V."/>
            <person name="Hibbett D.S."/>
        </authorList>
    </citation>
    <scope>NUCLEOTIDE SEQUENCE [LARGE SCALE GENOMIC DNA]</scope>
    <source>
        <strain evidence="2 3">CBS 109695</strain>
    </source>
</reference>
<dbReference type="EMBL" id="KV417798">
    <property type="protein sequence ID" value="KZP06224.1"/>
    <property type="molecule type" value="Genomic_DNA"/>
</dbReference>
<sequence>MGELGQAMGTGGGDGAGKTRVQGKWRVSEEATSFLELLIPRCASASTSPTDNTDNAADPEPGPFISATQPPATPCAEPEPEPDPQSDADGPSLPRPPLKVVVPIYDNNRLQQPPPHALLFVFAII</sequence>
<evidence type="ECO:0000256" key="1">
    <source>
        <dbReference type="SAM" id="MobiDB-lite"/>
    </source>
</evidence>
<evidence type="ECO:0000313" key="2">
    <source>
        <dbReference type="EMBL" id="KZP06224.1"/>
    </source>
</evidence>
<dbReference type="AlphaFoldDB" id="A0A167WL55"/>
<keyword evidence="3" id="KW-1185">Reference proteome</keyword>
<proteinExistence type="predicted"/>
<feature type="region of interest" description="Disordered" evidence="1">
    <location>
        <begin position="44"/>
        <end position="99"/>
    </location>
</feature>
<protein>
    <submittedName>
        <fullName evidence="2">Uncharacterized protein</fullName>
    </submittedName>
</protein>
<evidence type="ECO:0000313" key="3">
    <source>
        <dbReference type="Proteomes" id="UP000076532"/>
    </source>
</evidence>
<feature type="compositionally biased region" description="Polar residues" evidence="1">
    <location>
        <begin position="44"/>
        <end position="55"/>
    </location>
</feature>
<organism evidence="2 3">
    <name type="scientific">Athelia psychrophila</name>
    <dbReference type="NCBI Taxonomy" id="1759441"/>
    <lineage>
        <taxon>Eukaryota</taxon>
        <taxon>Fungi</taxon>
        <taxon>Dikarya</taxon>
        <taxon>Basidiomycota</taxon>
        <taxon>Agaricomycotina</taxon>
        <taxon>Agaricomycetes</taxon>
        <taxon>Agaricomycetidae</taxon>
        <taxon>Atheliales</taxon>
        <taxon>Atheliaceae</taxon>
        <taxon>Athelia</taxon>
    </lineage>
</organism>
<dbReference type="Proteomes" id="UP000076532">
    <property type="component" value="Unassembled WGS sequence"/>
</dbReference>
<gene>
    <name evidence="2" type="ORF">FIBSPDRAFT_1053652</name>
</gene>
<feature type="region of interest" description="Disordered" evidence="1">
    <location>
        <begin position="1"/>
        <end position="24"/>
    </location>
</feature>
<name>A0A167WL55_9AGAM</name>
<accession>A0A167WL55</accession>
<feature type="compositionally biased region" description="Low complexity" evidence="1">
    <location>
        <begin position="67"/>
        <end position="76"/>
    </location>
</feature>